<evidence type="ECO:0000313" key="1">
    <source>
        <dbReference type="EMBL" id="KKQ18581.1"/>
    </source>
</evidence>
<sequence>MISKKDNKKIMELFKAVLTLKTSDEARRFFRDLLTEKELIEFGKRWKAARMLSKNIPYVEIEKETGLSSTTVARVSKWLNNGENGYRLVLRKLGLVKNNHNNHLLR</sequence>
<dbReference type="PANTHER" id="PTHR40080:SF1">
    <property type="entry name" value="TRPR-LIKE PROTEIN YERC_YECD"/>
    <property type="match status" value="1"/>
</dbReference>
<organism evidence="1 2">
    <name type="scientific">Berkelbacteria bacterium GW2011_GWA1_36_9</name>
    <dbReference type="NCBI Taxonomy" id="1618331"/>
    <lineage>
        <taxon>Bacteria</taxon>
        <taxon>Candidatus Berkelbacteria</taxon>
    </lineage>
</organism>
<name>A0A0G0IRC9_9BACT</name>
<dbReference type="SUPFAM" id="SSF48295">
    <property type="entry name" value="TrpR-like"/>
    <property type="match status" value="1"/>
</dbReference>
<dbReference type="InterPro" id="IPR000831">
    <property type="entry name" value="Trp_repress"/>
</dbReference>
<gene>
    <name evidence="1" type="ORF">US31_C0003G0010</name>
</gene>
<dbReference type="GO" id="GO:0003700">
    <property type="term" value="F:DNA-binding transcription factor activity"/>
    <property type="evidence" value="ECO:0007669"/>
    <property type="project" value="InterPro"/>
</dbReference>
<dbReference type="Pfam" id="PF01371">
    <property type="entry name" value="Trp_repressor"/>
    <property type="match status" value="1"/>
</dbReference>
<evidence type="ECO:0000313" key="2">
    <source>
        <dbReference type="Proteomes" id="UP000034508"/>
    </source>
</evidence>
<dbReference type="InterPro" id="IPR038116">
    <property type="entry name" value="TrpR-like_sf"/>
</dbReference>
<dbReference type="Gene3D" id="1.10.1270.10">
    <property type="entry name" value="TrpR-like"/>
    <property type="match status" value="1"/>
</dbReference>
<dbReference type="Proteomes" id="UP000034508">
    <property type="component" value="Unassembled WGS sequence"/>
</dbReference>
<dbReference type="PIRSF" id="PIRSF012508">
    <property type="entry name" value="YerC"/>
    <property type="match status" value="1"/>
</dbReference>
<reference evidence="1 2" key="1">
    <citation type="journal article" date="2015" name="Nature">
        <title>rRNA introns, odd ribosomes, and small enigmatic genomes across a large radiation of phyla.</title>
        <authorList>
            <person name="Brown C.T."/>
            <person name="Hug L.A."/>
            <person name="Thomas B.C."/>
            <person name="Sharon I."/>
            <person name="Castelle C.J."/>
            <person name="Singh A."/>
            <person name="Wilkins M.J."/>
            <person name="Williams K.H."/>
            <person name="Banfield J.F."/>
        </authorList>
    </citation>
    <scope>NUCLEOTIDE SEQUENCE [LARGE SCALE GENOMIC DNA]</scope>
</reference>
<dbReference type="AlphaFoldDB" id="A0A0G0IRC9"/>
<dbReference type="GO" id="GO:0043565">
    <property type="term" value="F:sequence-specific DNA binding"/>
    <property type="evidence" value="ECO:0007669"/>
    <property type="project" value="InterPro"/>
</dbReference>
<proteinExistence type="predicted"/>
<dbReference type="EMBL" id="LBSM01000003">
    <property type="protein sequence ID" value="KKQ18581.1"/>
    <property type="molecule type" value="Genomic_DNA"/>
</dbReference>
<comment type="caution">
    <text evidence="1">The sequence shown here is derived from an EMBL/GenBank/DDBJ whole genome shotgun (WGS) entry which is preliminary data.</text>
</comment>
<protein>
    <submittedName>
        <fullName evidence="1">TrpR like protein, YerC/YecD</fullName>
    </submittedName>
</protein>
<dbReference type="InterPro" id="IPR013368">
    <property type="entry name" value="YecD_YerC"/>
</dbReference>
<dbReference type="NCBIfam" id="TIGR02531">
    <property type="entry name" value="yecD_yerC"/>
    <property type="match status" value="1"/>
</dbReference>
<dbReference type="PANTHER" id="PTHR40080">
    <property type="entry name" value="LMO1763 PROTEIN"/>
    <property type="match status" value="1"/>
</dbReference>
<accession>A0A0G0IRC9</accession>
<dbReference type="InterPro" id="IPR010921">
    <property type="entry name" value="Trp_repressor/repl_initiator"/>
</dbReference>